<keyword evidence="3" id="KW-0493">Microtubule</keyword>
<feature type="compositionally biased region" description="Low complexity" evidence="6">
    <location>
        <begin position="18"/>
        <end position="33"/>
    </location>
</feature>
<dbReference type="GO" id="GO:0005524">
    <property type="term" value="F:ATP binding"/>
    <property type="evidence" value="ECO:0007669"/>
    <property type="project" value="UniProtKB-KW"/>
</dbReference>
<dbReference type="GO" id="GO:0005874">
    <property type="term" value="C:microtubule"/>
    <property type="evidence" value="ECO:0007669"/>
    <property type="project" value="UniProtKB-KW"/>
</dbReference>
<evidence type="ECO:0000313" key="7">
    <source>
        <dbReference type="Proteomes" id="UP000504630"/>
    </source>
</evidence>
<evidence type="ECO:0000256" key="2">
    <source>
        <dbReference type="ARBA" id="ARBA00022598"/>
    </source>
</evidence>
<dbReference type="CTD" id="9654"/>
<reference evidence="8" key="1">
    <citation type="submission" date="2025-08" db="UniProtKB">
        <authorList>
            <consortium name="RefSeq"/>
        </authorList>
    </citation>
    <scope>IDENTIFICATION</scope>
</reference>
<dbReference type="PROSITE" id="PS51221">
    <property type="entry name" value="TTL"/>
    <property type="match status" value="1"/>
</dbReference>
<keyword evidence="2" id="KW-0436">Ligase</keyword>
<dbReference type="GO" id="GO:0000226">
    <property type="term" value="P:microtubule cytoskeleton organization"/>
    <property type="evidence" value="ECO:0007669"/>
    <property type="project" value="TreeGrafter"/>
</dbReference>
<evidence type="ECO:0000256" key="1">
    <source>
        <dbReference type="ARBA" id="ARBA00006820"/>
    </source>
</evidence>
<dbReference type="FunFam" id="3.30.470.20:FF:000009">
    <property type="entry name" value="tubulin polyglutamylase TTLL5 isoform X1"/>
    <property type="match status" value="1"/>
</dbReference>
<dbReference type="RefSeq" id="XP_029314879.1">
    <property type="nucleotide sequence ID" value="XM_029459019.1"/>
</dbReference>
<dbReference type="InterPro" id="IPR004344">
    <property type="entry name" value="TTL/TTLL_fam"/>
</dbReference>
<feature type="compositionally biased region" description="Low complexity" evidence="6">
    <location>
        <begin position="864"/>
        <end position="873"/>
    </location>
</feature>
<dbReference type="PANTHER" id="PTHR12241:SF162">
    <property type="entry name" value="TUBULIN MONOGLUTAMYLASE TTLL4"/>
    <property type="match status" value="1"/>
</dbReference>
<feature type="region of interest" description="Disordered" evidence="6">
    <location>
        <begin position="859"/>
        <end position="884"/>
    </location>
</feature>
<evidence type="ECO:0000313" key="8">
    <source>
        <dbReference type="RefSeq" id="XP_029314879.1"/>
    </source>
</evidence>
<dbReference type="Proteomes" id="UP000504630">
    <property type="component" value="Chromosome 21"/>
</dbReference>
<dbReference type="Pfam" id="PF03133">
    <property type="entry name" value="TTL"/>
    <property type="match status" value="1"/>
</dbReference>
<dbReference type="FunCoup" id="A0A6J2RYF8">
    <property type="interactions" value="498"/>
</dbReference>
<dbReference type="SUPFAM" id="SSF56059">
    <property type="entry name" value="Glutathione synthetase ATP-binding domain-like"/>
    <property type="match status" value="1"/>
</dbReference>
<organism evidence="7 8">
    <name type="scientific">Cottoperca gobio</name>
    <name type="common">Frogmouth</name>
    <name type="synonym">Aphritis gobio</name>
    <dbReference type="NCBI Taxonomy" id="56716"/>
    <lineage>
        <taxon>Eukaryota</taxon>
        <taxon>Metazoa</taxon>
        <taxon>Chordata</taxon>
        <taxon>Craniata</taxon>
        <taxon>Vertebrata</taxon>
        <taxon>Euteleostomi</taxon>
        <taxon>Actinopterygii</taxon>
        <taxon>Neopterygii</taxon>
        <taxon>Teleostei</taxon>
        <taxon>Neoteleostei</taxon>
        <taxon>Acanthomorphata</taxon>
        <taxon>Eupercaria</taxon>
        <taxon>Perciformes</taxon>
        <taxon>Notothenioidei</taxon>
        <taxon>Bovichtidae</taxon>
        <taxon>Cottoperca</taxon>
    </lineage>
</organism>
<evidence type="ECO:0000256" key="4">
    <source>
        <dbReference type="ARBA" id="ARBA00022741"/>
    </source>
</evidence>
<accession>A0A6J2RYF8</accession>
<dbReference type="KEGG" id="cgob:115026269"/>
<comment type="similarity">
    <text evidence="1">Belongs to the tubulin--tyrosine ligase family.</text>
</comment>
<feature type="region of interest" description="Disordered" evidence="6">
    <location>
        <begin position="1"/>
        <end position="75"/>
    </location>
</feature>
<protein>
    <submittedName>
        <fullName evidence="8">Tubulin monoglutamylase TTLL4 isoform X1</fullName>
    </submittedName>
</protein>
<dbReference type="AlphaFoldDB" id="A0A6J2RYF8"/>
<evidence type="ECO:0000256" key="3">
    <source>
        <dbReference type="ARBA" id="ARBA00022701"/>
    </source>
</evidence>
<dbReference type="GeneID" id="115026269"/>
<proteinExistence type="inferred from homology"/>
<keyword evidence="7" id="KW-1185">Reference proteome</keyword>
<evidence type="ECO:0000256" key="6">
    <source>
        <dbReference type="SAM" id="MobiDB-lite"/>
    </source>
</evidence>
<dbReference type="PANTHER" id="PTHR12241">
    <property type="entry name" value="TUBULIN POLYGLUTAMYLASE"/>
    <property type="match status" value="1"/>
</dbReference>
<sequence>MPTNQSSPWGRAKHRACSNADSPTTATSASTHAKTGVATKVPFSQTSLELSRRKNQAKPLSSNVASPASPLRRTTVAPSVVSVGENGETNKTNTQSQFTAVPDVSLILPQQFNGILNPNQVLATGLTQAGSSHTETSAPSSVPKKIGFNVHPTGTMQKCMPLQTSQPGNGLATGRRPAATSDVLLGLEPLLSVCHQDLFIKGQPTVQQTNELMPKAADLPSVPPLCLTLCEHQGAALGKDTSSTDGTKVEIRSTTRETTTTRRSHSAKTTECSQTKNYCTITALNNQLLVTGGPPALVATTTNVKPLTIASVDLNMQPPESKCLLGRTLSTCRRISPAAASPFPNGPMPTVLSANVSATQEKQPTPLDAITAVASSPAGALMGSVTSQISAIHLTRQGPPVSLSSPSPSSPSPTEECLVGETGQDCVMQLDGAEEELPDELENACSDDDDSDCSSITGTSSTASIALLSGVEEPMSLGAEDNREERPALVPSLFPHIPPTLYFSTANEKVELLPAEQRRLLKWKISTVTPNIVKHTIGRSHFKATKKSYDWLGCWGHHMKSPGFKALGEHQKLNHFPGTFQIGRKDRLWRNLSKMQVRFGKQEFSFFPRTFVLPQDIKMLRKAWEDGGSKQKWIIKPPASARGIGIQVIHRWSQMPRKRPLLVQKYLHKPYLISGNKFDLRIYVYVSTYDPLRIYIFSDGLVRFASCKYSSSMKTLGNKFMHLTNYSVNKKNSEYQSNSDDKACQGHKWALKALWQYLGSKGVNTTLIWEKIKDIVIKTIIASEPYVNSLLKMHVRTPYSCHELFGFDIMLDEKLKPWILEVNISPSLHSNTALDVSVKGQMIRDLLNLAGFRIPRKDDVVTPSSSSSSSTTSLCGGNRERTKPDLSADERVKRAFYLTQRYANQDFLSTVLSALTPEDVCVLAESEDELTRLGQFERIFPSPSSSRYLRFFECSRYLNILLDQWEQKYWNNRTKGISLLTTLCEKRVHLGTTDPAHMWSKCSYISRFEPHRQDLVISRSRVVVTHQHRSHDDDDDCSDGETSSVSSLPVSQSPGSSVTSSACASPQPSLAHSLLPQQFASL</sequence>
<dbReference type="GO" id="GO:0036064">
    <property type="term" value="C:ciliary basal body"/>
    <property type="evidence" value="ECO:0007669"/>
    <property type="project" value="TreeGrafter"/>
</dbReference>
<dbReference type="GO" id="GO:0015631">
    <property type="term" value="F:tubulin binding"/>
    <property type="evidence" value="ECO:0007669"/>
    <property type="project" value="TreeGrafter"/>
</dbReference>
<feature type="region of interest" description="Disordered" evidence="6">
    <location>
        <begin position="1027"/>
        <end position="1069"/>
    </location>
</feature>
<dbReference type="Gene3D" id="3.30.470.20">
    <property type="entry name" value="ATP-grasp fold, B domain"/>
    <property type="match status" value="1"/>
</dbReference>
<keyword evidence="5" id="KW-0067">ATP-binding</keyword>
<name>A0A6J2RYF8_COTGO</name>
<gene>
    <name evidence="8" type="primary">ttll4</name>
</gene>
<keyword evidence="4" id="KW-0547">Nucleotide-binding</keyword>
<evidence type="ECO:0000256" key="5">
    <source>
        <dbReference type="ARBA" id="ARBA00022840"/>
    </source>
</evidence>
<feature type="region of interest" description="Disordered" evidence="6">
    <location>
        <begin position="396"/>
        <end position="418"/>
    </location>
</feature>
<dbReference type="OrthoDB" id="202825at2759"/>
<dbReference type="InParanoid" id="A0A6J2RYF8"/>
<dbReference type="GO" id="GO:0070740">
    <property type="term" value="F:tubulin-glutamic acid ligase activity"/>
    <property type="evidence" value="ECO:0007669"/>
    <property type="project" value="TreeGrafter"/>
</dbReference>
<feature type="compositionally biased region" description="Low complexity" evidence="6">
    <location>
        <begin position="1043"/>
        <end position="1061"/>
    </location>
</feature>